<protein>
    <submittedName>
        <fullName evidence="2">Uncharacterized protein</fullName>
    </submittedName>
</protein>
<reference evidence="2 3" key="1">
    <citation type="submission" date="2019-08" db="EMBL/GenBank/DDBJ databases">
        <title>Identification of a novel species of the genus Boseongicola.</title>
        <authorList>
            <person name="Zhang X.-Q."/>
        </authorList>
    </citation>
    <scope>NUCLEOTIDE SEQUENCE [LARGE SCALE GENOMIC DNA]</scope>
    <source>
        <strain evidence="2 3">HY14</strain>
    </source>
</reference>
<evidence type="ECO:0000256" key="1">
    <source>
        <dbReference type="SAM" id="MobiDB-lite"/>
    </source>
</evidence>
<proteinExistence type="predicted"/>
<evidence type="ECO:0000313" key="2">
    <source>
        <dbReference type="EMBL" id="TYB83552.1"/>
    </source>
</evidence>
<sequence length="116" mass="11757">MLAGAAMAQGIPPGDGDGPPGNGNEPPKYEGSSEAPNDKPITYTATCELPGGFGLIAYVDNPALLADIEARLAAGERVMIDVEGTEVTQVSPNGQMHVIGIVAGLGGRAVACYQSF</sequence>
<feature type="region of interest" description="Disordered" evidence="1">
    <location>
        <begin position="1"/>
        <end position="43"/>
    </location>
</feature>
<dbReference type="Proteomes" id="UP000322080">
    <property type="component" value="Unassembled WGS sequence"/>
</dbReference>
<dbReference type="RefSeq" id="WP_148375795.1">
    <property type="nucleotide sequence ID" value="NZ_VSIY01000001.1"/>
</dbReference>
<comment type="caution">
    <text evidence="2">The sequence shown here is derived from an EMBL/GenBank/DDBJ whole genome shotgun (WGS) entry which is preliminary data.</text>
</comment>
<evidence type="ECO:0000313" key="3">
    <source>
        <dbReference type="Proteomes" id="UP000322080"/>
    </source>
</evidence>
<gene>
    <name evidence="2" type="ORF">FVF75_00560</name>
</gene>
<dbReference type="AlphaFoldDB" id="A0A5D0RPR6"/>
<dbReference type="EMBL" id="VSIY01000001">
    <property type="protein sequence ID" value="TYB83552.1"/>
    <property type="molecule type" value="Genomic_DNA"/>
</dbReference>
<keyword evidence="3" id="KW-1185">Reference proteome</keyword>
<accession>A0A5D0RPR6</accession>
<name>A0A5D0RPR6_9RHOB</name>
<organism evidence="2 3">
    <name type="scientific">Maritimibacter fusiformis</name>
    <dbReference type="NCBI Taxonomy" id="2603819"/>
    <lineage>
        <taxon>Bacteria</taxon>
        <taxon>Pseudomonadati</taxon>
        <taxon>Pseudomonadota</taxon>
        <taxon>Alphaproteobacteria</taxon>
        <taxon>Rhodobacterales</taxon>
        <taxon>Roseobacteraceae</taxon>
        <taxon>Maritimibacter</taxon>
    </lineage>
</organism>